<organism evidence="1 2">
    <name type="scientific">Meganyctiphanes norvegica</name>
    <name type="common">Northern krill</name>
    <name type="synonym">Thysanopoda norvegica</name>
    <dbReference type="NCBI Taxonomy" id="48144"/>
    <lineage>
        <taxon>Eukaryota</taxon>
        <taxon>Metazoa</taxon>
        <taxon>Ecdysozoa</taxon>
        <taxon>Arthropoda</taxon>
        <taxon>Crustacea</taxon>
        <taxon>Multicrustacea</taxon>
        <taxon>Malacostraca</taxon>
        <taxon>Eumalacostraca</taxon>
        <taxon>Eucarida</taxon>
        <taxon>Euphausiacea</taxon>
        <taxon>Euphausiidae</taxon>
        <taxon>Meganyctiphanes</taxon>
    </lineage>
</organism>
<comment type="caution">
    <text evidence="1">The sequence shown here is derived from an EMBL/GenBank/DDBJ whole genome shotgun (WGS) entry which is preliminary data.</text>
</comment>
<accession>A0AAV2PTR9</accession>
<keyword evidence="2" id="KW-1185">Reference proteome</keyword>
<dbReference type="EMBL" id="CAXKWB010001499">
    <property type="protein sequence ID" value="CAL4064497.1"/>
    <property type="molecule type" value="Genomic_DNA"/>
</dbReference>
<evidence type="ECO:0000313" key="1">
    <source>
        <dbReference type="EMBL" id="CAL4064497.1"/>
    </source>
</evidence>
<dbReference type="Proteomes" id="UP001497623">
    <property type="component" value="Unassembled WGS sequence"/>
</dbReference>
<proteinExistence type="predicted"/>
<dbReference type="AlphaFoldDB" id="A0AAV2PTR9"/>
<sequence length="200" mass="22770">MYGYNNWGNYPYGQQGNWNRWTGGYNQQCYTRGWGNGNRWGGSWPSTITIGKCGWPRLRPNCDRACCSTQKVSPGYRNAYNPYGSAWNGQGTSGYTSSSYPCQYERYPSGAPSHYKTGWENRGMQSSGVPSNYKTGWENRGMQSSGVPSNYKTGWENRVIQAPGAPSHYRSGWENRGMQGMGYSPYHVGHDYRVRGRYYR</sequence>
<evidence type="ECO:0000313" key="2">
    <source>
        <dbReference type="Proteomes" id="UP001497623"/>
    </source>
</evidence>
<gene>
    <name evidence="1" type="ORF">MNOR_LOCUS4133</name>
</gene>
<reference evidence="1 2" key="1">
    <citation type="submission" date="2024-05" db="EMBL/GenBank/DDBJ databases">
        <authorList>
            <person name="Wallberg A."/>
        </authorList>
    </citation>
    <scope>NUCLEOTIDE SEQUENCE [LARGE SCALE GENOMIC DNA]</scope>
</reference>
<protein>
    <submittedName>
        <fullName evidence="1">Uncharacterized protein</fullName>
    </submittedName>
</protein>
<name>A0AAV2PTR9_MEGNR</name>